<dbReference type="InterPro" id="IPR029063">
    <property type="entry name" value="SAM-dependent_MTases_sf"/>
</dbReference>
<sequence length="483" mass="54576">MECNTTTWRIHNIKKQTKREALLKVIKESLGHENFTLSFRDYKRLAILITPEETLPDIIFRNKALDIRKLKREEKALKDIVTPLNTMSYEEQLEKKAKEVSDYYSFLQCTEGQIQMIQSPVQMGYRNKCEFTFGFSNEGKEMLGFRPTKFTSAPNLVADPRECVFNTSEEMLAVVEKINGYLSDRSGYVFNRLTKGGFLRLLVLRRIGEHFINILQVNCETMKEALENPLIMEFAQTLPEDVFISCSTGVFDGILRTADVHQVKGAQKEYKVHLNGCVFQVFPLGFFQVNSSVAEILTKTLQDSIQTDTLLDICCGSGLLGICIAKNTEKKVIGLEISEESINDAKRNAKENGVNAQYCCGSVEKTLPQVLSEIKGGASAVIDPPRSGITDKLVKAITSNPEISEIFYVSCSYTSVFSNIKNIAVHYTLQKIYILDMFPYTKDVECLFHFVRKETSSEKAPETAEIERVEETAEIEKAEEAAP</sequence>
<feature type="region of interest" description="Disordered" evidence="6">
    <location>
        <begin position="455"/>
        <end position="483"/>
    </location>
</feature>
<evidence type="ECO:0000313" key="7">
    <source>
        <dbReference type="EMBL" id="EHY66224.1"/>
    </source>
</evidence>
<reference evidence="7" key="1">
    <citation type="submission" date="2011-03" db="EMBL/GenBank/DDBJ databases">
        <title>The Genome Sequence of Nematocida sp1 strain ERTm2.</title>
        <authorList>
            <consortium name="The Broad Institute Genome Sequencing Platform"/>
            <consortium name="The Broad Institute Genome Sequencing Center for Infectious Disease"/>
            <person name="Cuomo C."/>
            <person name="Troemel E."/>
            <person name="Young S.K."/>
            <person name="Zeng Q."/>
            <person name="Gargeya S."/>
            <person name="Fitzgerald M."/>
            <person name="Haas B."/>
            <person name="Abouelleil A."/>
            <person name="Alvarado L."/>
            <person name="Arachchi H.M."/>
            <person name="Berlin A."/>
            <person name="Brown A."/>
            <person name="Chapman S.B."/>
            <person name="Chen Z."/>
            <person name="Dunbar C."/>
            <person name="Freedman E."/>
            <person name="Gearin G."/>
            <person name="Gellesch M."/>
            <person name="Goldberg J."/>
            <person name="Griggs A."/>
            <person name="Gujja S."/>
            <person name="Heilman E.R."/>
            <person name="Heiman D."/>
            <person name="Howarth C."/>
            <person name="Larson L."/>
            <person name="Lui A."/>
            <person name="MacDonald P.J.P."/>
            <person name="Mehta T."/>
            <person name="Montmayeur A."/>
            <person name="Murphy C."/>
            <person name="Neiman D."/>
            <person name="Pearson M."/>
            <person name="Priest M."/>
            <person name="Roberts A."/>
            <person name="Saif S."/>
            <person name="Shea T."/>
            <person name="Shenoy N."/>
            <person name="Sisk P."/>
            <person name="Stolte C."/>
            <person name="Sykes S."/>
            <person name="White J."/>
            <person name="Yandava C."/>
            <person name="Wortman J."/>
            <person name="Nusbaum C."/>
            <person name="Birren B."/>
        </authorList>
    </citation>
    <scope>NUCLEOTIDE SEQUENCE</scope>
    <source>
        <strain evidence="7">ERTm2</strain>
    </source>
</reference>
<dbReference type="GO" id="GO:0003723">
    <property type="term" value="F:RNA binding"/>
    <property type="evidence" value="ECO:0007669"/>
    <property type="project" value="TreeGrafter"/>
</dbReference>
<feature type="binding site" evidence="4">
    <location>
        <position position="383"/>
    </location>
    <ligand>
        <name>S-adenosyl-L-methionine</name>
        <dbReference type="ChEBI" id="CHEBI:59789"/>
    </ligand>
</feature>
<dbReference type="InterPro" id="IPR030390">
    <property type="entry name" value="MeTrfase_TrmA_AS"/>
</dbReference>
<dbReference type="InterPro" id="IPR010280">
    <property type="entry name" value="U5_MeTrfase_fam"/>
</dbReference>
<dbReference type="InterPro" id="IPR045850">
    <property type="entry name" value="TRM2_met"/>
</dbReference>
<accession>H8ZBH1</accession>
<dbReference type="PROSITE" id="PS51687">
    <property type="entry name" value="SAM_MT_RNA_M5U"/>
    <property type="match status" value="1"/>
</dbReference>
<dbReference type="PANTHER" id="PTHR45904:SF2">
    <property type="entry name" value="TRNA (URACIL-5-)-METHYLTRANSFERASE HOMOLOG A"/>
    <property type="match status" value="1"/>
</dbReference>
<evidence type="ECO:0000256" key="6">
    <source>
        <dbReference type="SAM" id="MobiDB-lite"/>
    </source>
</evidence>
<evidence type="ECO:0000256" key="5">
    <source>
        <dbReference type="PROSITE-ProRule" id="PRU10015"/>
    </source>
</evidence>
<evidence type="ECO:0000256" key="4">
    <source>
        <dbReference type="PROSITE-ProRule" id="PRU01024"/>
    </source>
</evidence>
<evidence type="ECO:0000256" key="1">
    <source>
        <dbReference type="ARBA" id="ARBA00022603"/>
    </source>
</evidence>
<feature type="active site" description="Nucleophile" evidence="4">
    <location>
        <position position="411"/>
    </location>
</feature>
<dbReference type="HOGENOM" id="CLU_040568_0_0_1"/>
<dbReference type="SUPFAM" id="SSF53335">
    <property type="entry name" value="S-adenosyl-L-methionine-dependent methyltransferases"/>
    <property type="match status" value="1"/>
</dbReference>
<organism evidence="7">
    <name type="scientific">Nematocida ausubeli (strain ATCC PRA-371 / ERTm2)</name>
    <name type="common">Nematode killer fungus</name>
    <dbReference type="NCBI Taxonomy" id="1913371"/>
    <lineage>
        <taxon>Eukaryota</taxon>
        <taxon>Fungi</taxon>
        <taxon>Fungi incertae sedis</taxon>
        <taxon>Microsporidia</taxon>
        <taxon>Nematocida</taxon>
    </lineage>
</organism>
<dbReference type="GO" id="GO:0032259">
    <property type="term" value="P:methylation"/>
    <property type="evidence" value="ECO:0007669"/>
    <property type="project" value="UniProtKB-KW"/>
</dbReference>
<name>H8ZBH1_NEMA1</name>
<dbReference type="PANTHER" id="PTHR45904">
    <property type="entry name" value="TRNA (URACIL-5-)-METHYLTRANSFERASE"/>
    <property type="match status" value="1"/>
</dbReference>
<dbReference type="STRING" id="944018.H8ZBH1"/>
<dbReference type="GO" id="GO:0008173">
    <property type="term" value="F:RNA methyltransferase activity"/>
    <property type="evidence" value="ECO:0007669"/>
    <property type="project" value="InterPro"/>
</dbReference>
<comment type="caution">
    <text evidence="4">Lacks conserved residue(s) required for the propagation of feature annotation.</text>
</comment>
<dbReference type="Pfam" id="PF05958">
    <property type="entry name" value="tRNA_U5-meth_tr"/>
    <property type="match status" value="1"/>
</dbReference>
<proteinExistence type="inferred from homology"/>
<dbReference type="Gene3D" id="2.40.50.1070">
    <property type="match status" value="1"/>
</dbReference>
<gene>
    <name evidence="7" type="ORF">NERG_00920</name>
</gene>
<evidence type="ECO:0008006" key="8">
    <source>
        <dbReference type="Google" id="ProtNLM"/>
    </source>
</evidence>
<evidence type="ECO:0000256" key="3">
    <source>
        <dbReference type="ARBA" id="ARBA00022691"/>
    </source>
</evidence>
<dbReference type="CDD" id="cd02440">
    <property type="entry name" value="AdoMet_MTases"/>
    <property type="match status" value="1"/>
</dbReference>
<keyword evidence="2 4" id="KW-0808">Transferase</keyword>
<dbReference type="AlphaFoldDB" id="H8ZBH1"/>
<keyword evidence="1 4" id="KW-0489">Methyltransferase</keyword>
<feature type="active site" evidence="5">
    <location>
        <position position="411"/>
    </location>
</feature>
<feature type="binding site" evidence="4">
    <location>
        <position position="288"/>
    </location>
    <ligand>
        <name>S-adenosyl-L-methionine</name>
        <dbReference type="ChEBI" id="CHEBI:59789"/>
    </ligand>
</feature>
<dbReference type="Gene3D" id="3.40.50.150">
    <property type="entry name" value="Vaccinia Virus protein VP39"/>
    <property type="match status" value="1"/>
</dbReference>
<dbReference type="GO" id="GO:0006396">
    <property type="term" value="P:RNA processing"/>
    <property type="evidence" value="ECO:0007669"/>
    <property type="project" value="InterPro"/>
</dbReference>
<comment type="similarity">
    <text evidence="4">Belongs to the class I-like SAM-binding methyltransferase superfamily. RNA M5U methyltransferase family.</text>
</comment>
<evidence type="ECO:0000256" key="2">
    <source>
        <dbReference type="ARBA" id="ARBA00022679"/>
    </source>
</evidence>
<dbReference type="PROSITE" id="PS01230">
    <property type="entry name" value="TRMA_1"/>
    <property type="match status" value="1"/>
</dbReference>
<dbReference type="EMBL" id="JH604634">
    <property type="protein sequence ID" value="EHY66224.1"/>
    <property type="molecule type" value="Genomic_DNA"/>
</dbReference>
<dbReference type="Proteomes" id="UP000005622">
    <property type="component" value="Unassembled WGS sequence"/>
</dbReference>
<keyword evidence="3 4" id="KW-0949">S-adenosyl-L-methionine</keyword>
<protein>
    <recommendedName>
        <fullName evidence="8">tRNA (Uracil-5-)-methyltransferase</fullName>
    </recommendedName>
</protein>
<feature type="binding site" evidence="4">
    <location>
        <position position="336"/>
    </location>
    <ligand>
        <name>S-adenosyl-L-methionine</name>
        <dbReference type="ChEBI" id="CHEBI:59789"/>
    </ligand>
</feature>